<dbReference type="Gene3D" id="1.50.10.20">
    <property type="match status" value="1"/>
</dbReference>
<reference evidence="2" key="1">
    <citation type="journal article" date="2019" name="Int. J. Syst. Evol. Microbiol.">
        <title>The Global Catalogue of Microorganisms (GCM) 10K type strain sequencing project: providing services to taxonomists for standard genome sequencing and annotation.</title>
        <authorList>
            <consortium name="The Broad Institute Genomics Platform"/>
            <consortium name="The Broad Institute Genome Sequencing Center for Infectious Disease"/>
            <person name="Wu L."/>
            <person name="Ma J."/>
        </authorList>
    </citation>
    <scope>NUCLEOTIDE SEQUENCE [LARGE SCALE GENOMIC DNA]</scope>
    <source>
        <strain evidence="2">JCM 17705</strain>
    </source>
</reference>
<dbReference type="PANTHER" id="PTHR47791:SF3">
    <property type="entry name" value="MEIOTICALLY UP-REGULATED GENE 191 PROTEIN"/>
    <property type="match status" value="1"/>
</dbReference>
<protein>
    <recommendedName>
        <fullName evidence="3">Glycosyl hydrolase family 76</fullName>
    </recommendedName>
</protein>
<dbReference type="PANTHER" id="PTHR47791">
    <property type="entry name" value="MEIOTICALLY UP-REGULATED GENE 191 PROTEIN"/>
    <property type="match status" value="1"/>
</dbReference>
<evidence type="ECO:0008006" key="3">
    <source>
        <dbReference type="Google" id="ProtNLM"/>
    </source>
</evidence>
<evidence type="ECO:0000313" key="1">
    <source>
        <dbReference type="EMBL" id="GAA4335763.1"/>
    </source>
</evidence>
<dbReference type="SUPFAM" id="SSF48208">
    <property type="entry name" value="Six-hairpin glycosidases"/>
    <property type="match status" value="1"/>
</dbReference>
<dbReference type="InterPro" id="IPR053169">
    <property type="entry name" value="MUG_Protein"/>
</dbReference>
<proteinExistence type="predicted"/>
<gene>
    <name evidence="1" type="ORF">GCM10023149_43960</name>
</gene>
<dbReference type="InterPro" id="IPR005198">
    <property type="entry name" value="Glyco_hydro_76"/>
</dbReference>
<dbReference type="Proteomes" id="UP001500582">
    <property type="component" value="Unassembled WGS sequence"/>
</dbReference>
<dbReference type="EMBL" id="BAABFT010000016">
    <property type="protein sequence ID" value="GAA4335763.1"/>
    <property type="molecule type" value="Genomic_DNA"/>
</dbReference>
<comment type="caution">
    <text evidence="1">The sequence shown here is derived from an EMBL/GenBank/DDBJ whole genome shotgun (WGS) entry which is preliminary data.</text>
</comment>
<name>A0ABP8H889_9SPHI</name>
<keyword evidence="2" id="KW-1185">Reference proteome</keyword>
<organism evidence="1 2">
    <name type="scientific">Mucilaginibacter gynuensis</name>
    <dbReference type="NCBI Taxonomy" id="1302236"/>
    <lineage>
        <taxon>Bacteria</taxon>
        <taxon>Pseudomonadati</taxon>
        <taxon>Bacteroidota</taxon>
        <taxon>Sphingobacteriia</taxon>
        <taxon>Sphingobacteriales</taxon>
        <taxon>Sphingobacteriaceae</taxon>
        <taxon>Mucilaginibacter</taxon>
    </lineage>
</organism>
<evidence type="ECO:0000313" key="2">
    <source>
        <dbReference type="Proteomes" id="UP001500582"/>
    </source>
</evidence>
<dbReference type="InterPro" id="IPR008928">
    <property type="entry name" value="6-hairpin_glycosidase_sf"/>
</dbReference>
<accession>A0ABP8H889</accession>
<dbReference type="Pfam" id="PF03663">
    <property type="entry name" value="Glyco_hydro_76"/>
    <property type="match status" value="1"/>
</dbReference>
<sequence>MKNNSTNLHYTRAVSNYSLLLQHGRHILTIVVLACCAFAAGCKKDIKTDAATADAISSGRKLRTEALPTRAEALVAIQVYNNNFYNQYGSYGPSFKAYYWKDQNHTSRMDFWTQAEAIEMLIDAYYINPGTDLQNKIAYLYNGMRDNWGLTWESNEFNDDIIWGALMCVRAYAITNDGGMLDMAKNNFAIVWNRAWDTQLGGGLWWKTDKQSKNACVNAPAVICAMKLYAATGDAAYKTKAKQIMDWMVGKFYTSSGEVKGAVNAADVITEGARTYTQGTFIGACDLLRNEYPAVGYATMANNVMNYTKNNMCNAAGILPDEYDTGDTEGMKAIFARWACIYVQSASLVSTYGAWLDANAEKAWSVRNNSGVMWGKWGTRTPDNTTLNSFETTTGVSMMNNVYWYH</sequence>
<dbReference type="RefSeq" id="WP_345213341.1">
    <property type="nucleotide sequence ID" value="NZ_BAABFT010000016.1"/>
</dbReference>